<name>A0A8S5SYS4_9CAUD</name>
<sequence length="325" mass="35114">MNIGIAGQFELHVYDETGELREHRPMQPNLITDAGLIALMQGHNIAALRLGSGDNEPQKTDTQLTAPLADITYASASGDKDGQLYDKSGQFYTYCVPQFRSRNTGTAAVTVKELGLLDNDTNKLVTHALIKSGGAPSPITLQPGWYLDVTYELRAYYHKAPISKDAEFTVGSDKKTYHTQTVVWVKPDGKSLYTTPHPANLSISSGYLYLTVHAYPSGLTADGKPPATSGGVTVAERAPRPQDTDIAIQGDAAVADLPLITMPEHINVSGGRVKVIGLFGGALMSHAVEFKDDAGEGIPKDELSAIDFRFRYTVSRYSGTLEERA</sequence>
<proteinExistence type="predicted"/>
<protein>
    <submittedName>
        <fullName evidence="1">Uncharacterized protein</fullName>
    </submittedName>
</protein>
<dbReference type="EMBL" id="BK032697">
    <property type="protein sequence ID" value="DAF55690.1"/>
    <property type="molecule type" value="Genomic_DNA"/>
</dbReference>
<organism evidence="1">
    <name type="scientific">Podoviridae sp. ctylN24</name>
    <dbReference type="NCBI Taxonomy" id="2827756"/>
    <lineage>
        <taxon>Viruses</taxon>
        <taxon>Duplodnaviria</taxon>
        <taxon>Heunggongvirae</taxon>
        <taxon>Uroviricota</taxon>
        <taxon>Caudoviricetes</taxon>
    </lineage>
</organism>
<evidence type="ECO:0000313" key="1">
    <source>
        <dbReference type="EMBL" id="DAF55690.1"/>
    </source>
</evidence>
<reference evidence="1" key="1">
    <citation type="journal article" date="2021" name="Proc. Natl. Acad. Sci. U.S.A.">
        <title>A Catalog of Tens of Thousands of Viruses from Human Metagenomes Reveals Hidden Associations with Chronic Diseases.</title>
        <authorList>
            <person name="Tisza M.J."/>
            <person name="Buck C.B."/>
        </authorList>
    </citation>
    <scope>NUCLEOTIDE SEQUENCE</scope>
    <source>
        <strain evidence="1">CtylN24</strain>
    </source>
</reference>
<accession>A0A8S5SYS4</accession>